<feature type="transmembrane region" description="Helical" evidence="7">
    <location>
        <begin position="88"/>
        <end position="106"/>
    </location>
</feature>
<accession>A0AAV3QDI6</accession>
<comment type="subcellular location">
    <subcellularLocation>
        <location evidence="2 7">Membrane</location>
        <topology evidence="2 7">Multi-pass membrane protein</topology>
    </subcellularLocation>
</comment>
<gene>
    <name evidence="8" type="ORF">LIER_18314</name>
</gene>
<proteinExistence type="inferred from homology"/>
<dbReference type="EMBL" id="BAABME010004380">
    <property type="protein sequence ID" value="GAA0162157.1"/>
    <property type="molecule type" value="Genomic_DNA"/>
</dbReference>
<evidence type="ECO:0000256" key="7">
    <source>
        <dbReference type="RuleBase" id="RU363107"/>
    </source>
</evidence>
<evidence type="ECO:0000256" key="2">
    <source>
        <dbReference type="ARBA" id="ARBA00004141"/>
    </source>
</evidence>
<keyword evidence="4 7" id="KW-0812">Transmembrane</keyword>
<sequence>MTTYGTIPTSSSAGPANMEFISRAKERIQAGLGTRRPWREMFQGRLIGLPQSTSDALERVKSNISYFQMNYAIIILSVLFISLIWHPISLIVFLIMMLAWLFFYFLRDQPLLVFNRTIGDRTVMIVLLVLTVVILLLTHATFNILGALLVGVVLVLVHAAIRKMEYWALDEEASGFLRSAAAVRGPPPPSSS</sequence>
<evidence type="ECO:0000256" key="3">
    <source>
        <dbReference type="ARBA" id="ARBA00006483"/>
    </source>
</evidence>
<keyword evidence="6 7" id="KW-0472">Membrane</keyword>
<reference evidence="8 9" key="1">
    <citation type="submission" date="2024-01" db="EMBL/GenBank/DDBJ databases">
        <title>The complete chloroplast genome sequence of Lithospermum erythrorhizon: insights into the phylogenetic relationship among Boraginaceae species and the maternal lineages of purple gromwells.</title>
        <authorList>
            <person name="Okada T."/>
            <person name="Watanabe K."/>
        </authorList>
    </citation>
    <scope>NUCLEOTIDE SEQUENCE [LARGE SCALE GENOMIC DNA]</scope>
</reference>
<dbReference type="PANTHER" id="PTHR19317">
    <property type="entry name" value="PRENYLATED RAB ACCEPTOR 1-RELATED"/>
    <property type="match status" value="1"/>
</dbReference>
<dbReference type="AlphaFoldDB" id="A0AAV3QDI6"/>
<evidence type="ECO:0000256" key="6">
    <source>
        <dbReference type="ARBA" id="ARBA00023136"/>
    </source>
</evidence>
<dbReference type="Pfam" id="PF03208">
    <property type="entry name" value="PRA1"/>
    <property type="match status" value="1"/>
</dbReference>
<dbReference type="GO" id="GO:0016192">
    <property type="term" value="P:vesicle-mediated transport"/>
    <property type="evidence" value="ECO:0007669"/>
    <property type="project" value="TreeGrafter"/>
</dbReference>
<protein>
    <recommendedName>
        <fullName evidence="7">PRA1 family protein</fullName>
    </recommendedName>
</protein>
<evidence type="ECO:0000313" key="9">
    <source>
        <dbReference type="Proteomes" id="UP001454036"/>
    </source>
</evidence>
<keyword evidence="7" id="KW-0813">Transport</keyword>
<name>A0AAV3QDI6_LITER</name>
<dbReference type="Proteomes" id="UP001454036">
    <property type="component" value="Unassembled WGS sequence"/>
</dbReference>
<keyword evidence="5 7" id="KW-1133">Transmembrane helix</keyword>
<evidence type="ECO:0000256" key="1">
    <source>
        <dbReference type="ARBA" id="ARBA00002501"/>
    </source>
</evidence>
<evidence type="ECO:0000256" key="4">
    <source>
        <dbReference type="ARBA" id="ARBA00022692"/>
    </source>
</evidence>
<feature type="transmembrane region" description="Helical" evidence="7">
    <location>
        <begin position="144"/>
        <end position="161"/>
    </location>
</feature>
<evidence type="ECO:0000313" key="8">
    <source>
        <dbReference type="EMBL" id="GAA0162157.1"/>
    </source>
</evidence>
<dbReference type="PANTHER" id="PTHR19317:SF2">
    <property type="entry name" value="PRA1 FAMILY PROTEIN F2"/>
    <property type="match status" value="1"/>
</dbReference>
<dbReference type="GO" id="GO:0005794">
    <property type="term" value="C:Golgi apparatus"/>
    <property type="evidence" value="ECO:0007669"/>
    <property type="project" value="TreeGrafter"/>
</dbReference>
<evidence type="ECO:0000256" key="5">
    <source>
        <dbReference type="ARBA" id="ARBA00022989"/>
    </source>
</evidence>
<dbReference type="GO" id="GO:0016020">
    <property type="term" value="C:membrane"/>
    <property type="evidence" value="ECO:0007669"/>
    <property type="project" value="UniProtKB-SubCell"/>
</dbReference>
<dbReference type="GO" id="GO:0005783">
    <property type="term" value="C:endoplasmic reticulum"/>
    <property type="evidence" value="ECO:0007669"/>
    <property type="project" value="TreeGrafter"/>
</dbReference>
<comment type="caution">
    <text evidence="8">The sequence shown here is derived from an EMBL/GenBank/DDBJ whole genome shotgun (WGS) entry which is preliminary data.</text>
</comment>
<dbReference type="InterPro" id="IPR004895">
    <property type="entry name" value="Prenylated_rab_accept_PRA1"/>
</dbReference>
<comment type="similarity">
    <text evidence="3 7">Belongs to the PRA1 family.</text>
</comment>
<comment type="function">
    <text evidence="1 7">May be involved in both secretory and endocytic intracellular trafficking in the endosomal/prevacuolar compartments.</text>
</comment>
<organism evidence="8 9">
    <name type="scientific">Lithospermum erythrorhizon</name>
    <name type="common">Purple gromwell</name>
    <name type="synonym">Lithospermum officinale var. erythrorhizon</name>
    <dbReference type="NCBI Taxonomy" id="34254"/>
    <lineage>
        <taxon>Eukaryota</taxon>
        <taxon>Viridiplantae</taxon>
        <taxon>Streptophyta</taxon>
        <taxon>Embryophyta</taxon>
        <taxon>Tracheophyta</taxon>
        <taxon>Spermatophyta</taxon>
        <taxon>Magnoliopsida</taxon>
        <taxon>eudicotyledons</taxon>
        <taxon>Gunneridae</taxon>
        <taxon>Pentapetalae</taxon>
        <taxon>asterids</taxon>
        <taxon>lamiids</taxon>
        <taxon>Boraginales</taxon>
        <taxon>Boraginaceae</taxon>
        <taxon>Boraginoideae</taxon>
        <taxon>Lithospermeae</taxon>
        <taxon>Lithospermum</taxon>
    </lineage>
</organism>
<keyword evidence="9" id="KW-1185">Reference proteome</keyword>